<evidence type="ECO:0000313" key="2">
    <source>
        <dbReference type="Proteomes" id="UP001642409"/>
    </source>
</evidence>
<evidence type="ECO:0000313" key="1">
    <source>
        <dbReference type="EMBL" id="CAL5997701.1"/>
    </source>
</evidence>
<proteinExistence type="predicted"/>
<comment type="caution">
    <text evidence="1">The sequence shown here is derived from an EMBL/GenBank/DDBJ whole genome shotgun (WGS) entry which is preliminary data.</text>
</comment>
<accession>A0ABP1HMB7</accession>
<name>A0ABP1HMB7_9EUKA</name>
<dbReference type="EMBL" id="CAXDID020000037">
    <property type="protein sequence ID" value="CAL5997701.1"/>
    <property type="molecule type" value="Genomic_DNA"/>
</dbReference>
<keyword evidence="2" id="KW-1185">Reference proteome</keyword>
<protein>
    <submittedName>
        <fullName evidence="1">Hypothetical_protein</fullName>
    </submittedName>
</protein>
<reference evidence="1 2" key="1">
    <citation type="submission" date="2024-07" db="EMBL/GenBank/DDBJ databases">
        <authorList>
            <person name="Akdeniz Z."/>
        </authorList>
    </citation>
    <scope>NUCLEOTIDE SEQUENCE [LARGE SCALE GENOMIC DNA]</scope>
</reference>
<sequence>MNQSGKQTPFLYEQANATRDAEINNPIESLLLVNPYYQLQRVSYKEKKRGKFNRILIAIECIMQWIINLQLANVQLAFLIFKHISIQTDYSIITNSILKGQNKVIDILANE</sequence>
<gene>
    <name evidence="1" type="ORF">HINF_LOCUS15373</name>
</gene>
<dbReference type="Proteomes" id="UP001642409">
    <property type="component" value="Unassembled WGS sequence"/>
</dbReference>
<organism evidence="1 2">
    <name type="scientific">Hexamita inflata</name>
    <dbReference type="NCBI Taxonomy" id="28002"/>
    <lineage>
        <taxon>Eukaryota</taxon>
        <taxon>Metamonada</taxon>
        <taxon>Diplomonadida</taxon>
        <taxon>Hexamitidae</taxon>
        <taxon>Hexamitinae</taxon>
        <taxon>Hexamita</taxon>
    </lineage>
</organism>